<dbReference type="RefSeq" id="WP_108595601.1">
    <property type="nucleotide sequence ID" value="NZ_CP028913.1"/>
</dbReference>
<feature type="region of interest" description="Disordered" evidence="1">
    <location>
        <begin position="341"/>
        <end position="365"/>
    </location>
</feature>
<proteinExistence type="predicted"/>
<accession>A0A2S0WX66</accession>
<dbReference type="InterPro" id="IPR002881">
    <property type="entry name" value="DUF58"/>
</dbReference>
<feature type="domain" description="DUF58" evidence="3">
    <location>
        <begin position="216"/>
        <end position="263"/>
    </location>
</feature>
<dbReference type="PANTHER" id="PTHR34351">
    <property type="entry name" value="SLR1927 PROTEIN-RELATED"/>
    <property type="match status" value="1"/>
</dbReference>
<dbReference type="EMBL" id="CP028913">
    <property type="protein sequence ID" value="AWB95794.1"/>
    <property type="molecule type" value="Genomic_DNA"/>
</dbReference>
<feature type="transmembrane region" description="Helical" evidence="2">
    <location>
        <begin position="42"/>
        <end position="61"/>
    </location>
</feature>
<evidence type="ECO:0000313" key="5">
    <source>
        <dbReference type="Proteomes" id="UP000244729"/>
    </source>
</evidence>
<dbReference type="AlphaFoldDB" id="A0A2S0WX66"/>
<feature type="compositionally biased region" description="Gly residues" evidence="1">
    <location>
        <begin position="448"/>
        <end position="458"/>
    </location>
</feature>
<name>A0A2S0WX66_9MICO</name>
<evidence type="ECO:0000256" key="2">
    <source>
        <dbReference type="SAM" id="Phobius"/>
    </source>
</evidence>
<keyword evidence="2" id="KW-0472">Membrane</keyword>
<dbReference type="PANTHER" id="PTHR34351:SF1">
    <property type="entry name" value="SLR1927 PROTEIN"/>
    <property type="match status" value="1"/>
</dbReference>
<dbReference type="Proteomes" id="UP000244729">
    <property type="component" value="Chromosome"/>
</dbReference>
<sequence length="474" mass="50889">MWRPRSARIATWPRLTRRGATLVIVGVLLLAVSLWFDLRDILVLAFVGIAMPAVAAAFVALRKPRLAVTRRFAPPVVSAGGSTKVSLVVKNRARRTFDGAHWRDRVPSGLTAPAEAILPAIGPHESMLPTGDDTVRVEYRLLTPRRGVYQIGPLRVGITDPFGLARVDRDVGTGREVAVTPRVTPLDAALGSAASVDGVLNGLQRRTHPNSDELIAREYRYGDPLRRVNWAATARRGELMVREEEQRGDPEVRIILDTTLSGRGKASAVRRDGDDRTHFGFELGVEVAASIGMHLLERGYRVRCDRVDDPERSILSEESGAGYRLPGGDRLLLEDLARLESPSRQSGARAESRAPTHAAAPRGREARMPGFAVLVDPDEHDARALVALRSTFEPAVVFATEGVAAGVVEALEKSDWRVVRVRRSADIGPAWSGTTVPARSGTTVPARSGGGGTSGGGAATPHRDGDGAVTADAS</sequence>
<reference evidence="4 5" key="1">
    <citation type="submission" date="2018-04" db="EMBL/GenBank/DDBJ databases">
        <authorList>
            <person name="Li J."/>
        </authorList>
    </citation>
    <scope>NUCLEOTIDE SEQUENCE [LARGE SCALE GENOMIC DNA]</scope>
    <source>
        <strain evidence="5">30A</strain>
    </source>
</reference>
<organism evidence="4 5">
    <name type="scientific">Agromyces badenianii</name>
    <dbReference type="NCBI Taxonomy" id="2080742"/>
    <lineage>
        <taxon>Bacteria</taxon>
        <taxon>Bacillati</taxon>
        <taxon>Actinomycetota</taxon>
        <taxon>Actinomycetes</taxon>
        <taxon>Micrococcales</taxon>
        <taxon>Microbacteriaceae</taxon>
        <taxon>Agromyces</taxon>
    </lineage>
</organism>
<gene>
    <name evidence="4" type="ORF">DCE93_09055</name>
</gene>
<feature type="compositionally biased region" description="Polar residues" evidence="1">
    <location>
        <begin position="432"/>
        <end position="445"/>
    </location>
</feature>
<dbReference type="OrthoDB" id="9812729at2"/>
<feature type="region of interest" description="Disordered" evidence="1">
    <location>
        <begin position="429"/>
        <end position="474"/>
    </location>
</feature>
<keyword evidence="5" id="KW-1185">Reference proteome</keyword>
<feature type="transmembrane region" description="Helical" evidence="2">
    <location>
        <begin position="20"/>
        <end position="36"/>
    </location>
</feature>
<dbReference type="KEGG" id="agm:DCE93_09055"/>
<protein>
    <recommendedName>
        <fullName evidence="3">DUF58 domain-containing protein</fullName>
    </recommendedName>
</protein>
<evidence type="ECO:0000313" key="4">
    <source>
        <dbReference type="EMBL" id="AWB95794.1"/>
    </source>
</evidence>
<evidence type="ECO:0000259" key="3">
    <source>
        <dbReference type="Pfam" id="PF01882"/>
    </source>
</evidence>
<dbReference type="Pfam" id="PF01882">
    <property type="entry name" value="DUF58"/>
    <property type="match status" value="1"/>
</dbReference>
<keyword evidence="2" id="KW-0812">Transmembrane</keyword>
<evidence type="ECO:0000256" key="1">
    <source>
        <dbReference type="SAM" id="MobiDB-lite"/>
    </source>
</evidence>
<keyword evidence="2" id="KW-1133">Transmembrane helix</keyword>